<gene>
    <name evidence="1" type="ORF">BAY60_26975</name>
</gene>
<comment type="caution">
    <text evidence="1">The sequence shown here is derived from an EMBL/GenBank/DDBJ whole genome shotgun (WGS) entry which is preliminary data.</text>
</comment>
<dbReference type="EMBL" id="MASW01000006">
    <property type="protein sequence ID" value="PXY21112.1"/>
    <property type="molecule type" value="Genomic_DNA"/>
</dbReference>
<dbReference type="AlphaFoldDB" id="A0A2V4ALJ7"/>
<evidence type="ECO:0000313" key="2">
    <source>
        <dbReference type="Proteomes" id="UP000249915"/>
    </source>
</evidence>
<protein>
    <submittedName>
        <fullName evidence="1">Uncharacterized protein</fullName>
    </submittedName>
</protein>
<organism evidence="1 2">
    <name type="scientific">Prauserella muralis</name>
    <dbReference type="NCBI Taxonomy" id="588067"/>
    <lineage>
        <taxon>Bacteria</taxon>
        <taxon>Bacillati</taxon>
        <taxon>Actinomycetota</taxon>
        <taxon>Actinomycetes</taxon>
        <taxon>Pseudonocardiales</taxon>
        <taxon>Pseudonocardiaceae</taxon>
        <taxon>Prauserella</taxon>
    </lineage>
</organism>
<accession>A0A2V4ALJ7</accession>
<sequence>MLAIMAAATQVKPLLIHYYGVGHIVVGYLAASDRPCLLTACGAQLSWTAESLAPSWQPTVCRDCMANR</sequence>
<dbReference type="Proteomes" id="UP000249915">
    <property type="component" value="Unassembled WGS sequence"/>
</dbReference>
<evidence type="ECO:0000313" key="1">
    <source>
        <dbReference type="EMBL" id="PXY21112.1"/>
    </source>
</evidence>
<keyword evidence="2" id="KW-1185">Reference proteome</keyword>
<name>A0A2V4ALJ7_9PSEU</name>
<reference evidence="1 2" key="1">
    <citation type="submission" date="2016-07" db="EMBL/GenBank/DDBJ databases">
        <title>Draft genome sequence of Prauserella muralis DSM 45305, isolated from a mould-covered wall in an indoor environment.</title>
        <authorList>
            <person name="Ruckert C."/>
            <person name="Albersmeier A."/>
            <person name="Jiang C.-L."/>
            <person name="Jiang Y."/>
            <person name="Kalinowski J."/>
            <person name="Schneider O."/>
            <person name="Winkler A."/>
            <person name="Zotchev S.B."/>
        </authorList>
    </citation>
    <scope>NUCLEOTIDE SEQUENCE [LARGE SCALE GENOMIC DNA]</scope>
    <source>
        <strain evidence="1 2">DSM 45305</strain>
    </source>
</reference>
<proteinExistence type="predicted"/>